<dbReference type="STRING" id="471852.Tcur_1411"/>
<evidence type="ECO:0000259" key="2">
    <source>
        <dbReference type="PROSITE" id="PS51178"/>
    </source>
</evidence>
<evidence type="ECO:0000313" key="3">
    <source>
        <dbReference type="EMBL" id="ACY96991.1"/>
    </source>
</evidence>
<accession>D1AA55</accession>
<dbReference type="SMART" id="SM00740">
    <property type="entry name" value="PASTA"/>
    <property type="match status" value="1"/>
</dbReference>
<dbReference type="KEGG" id="tcu:Tcur_1411"/>
<dbReference type="EMBL" id="CP001738">
    <property type="protein sequence ID" value="ACY96991.1"/>
    <property type="molecule type" value="Genomic_DNA"/>
</dbReference>
<sequence>MHAQPPSSTPRPPLGQPGYPQLGVPPKRSATITVRRGVAVFALGLTAFVSCGIGGAVTAGDTQQAGSASGASAEPKPRVTVTVTKTVTAAPQKDGAGSARPAAGDEDDRVELPDVVGKNGAIARDILERAGFKNIDYSSADPNGASVVLLPVNWRVVKQEPAAGKKVDPTALVVLTVVKASS</sequence>
<dbReference type="CDD" id="cd06577">
    <property type="entry name" value="PASTA_pknB"/>
    <property type="match status" value="1"/>
</dbReference>
<proteinExistence type="predicted"/>
<dbReference type="eggNOG" id="ENOG5032993">
    <property type="taxonomic scope" value="Bacteria"/>
</dbReference>
<dbReference type="Pfam" id="PF03793">
    <property type="entry name" value="PASTA"/>
    <property type="match status" value="1"/>
</dbReference>
<name>D1AA55_THECD</name>
<protein>
    <submittedName>
        <fullName evidence="3">PASTA domain containing protein</fullName>
    </submittedName>
</protein>
<evidence type="ECO:0000313" key="4">
    <source>
        <dbReference type="Proteomes" id="UP000001918"/>
    </source>
</evidence>
<gene>
    <name evidence="3" type="ordered locus">Tcur_1411</name>
</gene>
<dbReference type="HOGENOM" id="CLU_1481312_0_0_11"/>
<dbReference type="Gene3D" id="3.30.10.20">
    <property type="match status" value="1"/>
</dbReference>
<dbReference type="PROSITE" id="PS51178">
    <property type="entry name" value="PASTA"/>
    <property type="match status" value="1"/>
</dbReference>
<feature type="compositionally biased region" description="Low complexity" evidence="1">
    <location>
        <begin position="16"/>
        <end position="26"/>
    </location>
</feature>
<dbReference type="AlphaFoldDB" id="D1AA55"/>
<feature type="region of interest" description="Disordered" evidence="1">
    <location>
        <begin position="1"/>
        <end position="26"/>
    </location>
</feature>
<dbReference type="Proteomes" id="UP000001918">
    <property type="component" value="Chromosome"/>
</dbReference>
<reference evidence="3 4" key="1">
    <citation type="journal article" date="2011" name="Stand. Genomic Sci.">
        <title>Complete genome sequence of Thermomonospora curvata type strain (B9).</title>
        <authorList>
            <person name="Chertkov O."/>
            <person name="Sikorski J."/>
            <person name="Nolan M."/>
            <person name="Lapidus A."/>
            <person name="Lucas S."/>
            <person name="Del Rio T.G."/>
            <person name="Tice H."/>
            <person name="Cheng J.F."/>
            <person name="Goodwin L."/>
            <person name="Pitluck S."/>
            <person name="Liolios K."/>
            <person name="Ivanova N."/>
            <person name="Mavromatis K."/>
            <person name="Mikhailova N."/>
            <person name="Ovchinnikova G."/>
            <person name="Pati A."/>
            <person name="Chen A."/>
            <person name="Palaniappan K."/>
            <person name="Djao O.D."/>
            <person name="Land M."/>
            <person name="Hauser L."/>
            <person name="Chang Y.J."/>
            <person name="Jeffries C.D."/>
            <person name="Brettin T."/>
            <person name="Han C."/>
            <person name="Detter J.C."/>
            <person name="Rohde M."/>
            <person name="Goker M."/>
            <person name="Woyke T."/>
            <person name="Bristow J."/>
            <person name="Eisen J.A."/>
            <person name="Markowitz V."/>
            <person name="Hugenholtz P."/>
            <person name="Klenk H.P."/>
            <person name="Kyrpides N.C."/>
        </authorList>
    </citation>
    <scope>NUCLEOTIDE SEQUENCE [LARGE SCALE GENOMIC DNA]</scope>
    <source>
        <strain evidence="4">ATCC 19995 / DSM 43183 / JCM 3096 / KCTC 9072 / NBRC 15933 / NCIMB 10081 / Henssen B9</strain>
    </source>
</reference>
<organism evidence="3 4">
    <name type="scientific">Thermomonospora curvata (strain ATCC 19995 / DSM 43183 / JCM 3096 / KCTC 9072 / NBRC 15933 / NCIMB 10081 / Henssen B9)</name>
    <dbReference type="NCBI Taxonomy" id="471852"/>
    <lineage>
        <taxon>Bacteria</taxon>
        <taxon>Bacillati</taxon>
        <taxon>Actinomycetota</taxon>
        <taxon>Actinomycetes</taxon>
        <taxon>Streptosporangiales</taxon>
        <taxon>Thermomonosporaceae</taxon>
        <taxon>Thermomonospora</taxon>
    </lineage>
</organism>
<dbReference type="OrthoDB" id="4335972at2"/>
<evidence type="ECO:0000256" key="1">
    <source>
        <dbReference type="SAM" id="MobiDB-lite"/>
    </source>
</evidence>
<feature type="domain" description="PASTA" evidence="2">
    <location>
        <begin position="106"/>
        <end position="179"/>
    </location>
</feature>
<keyword evidence="4" id="KW-1185">Reference proteome</keyword>
<dbReference type="InterPro" id="IPR005543">
    <property type="entry name" value="PASTA_dom"/>
</dbReference>